<sequence length="242" mass="26917">MNKPLIAGLLTAWCVLLVAPAWIVYFVFRGIDADTPIIGPIIAIWIVGYLLQLGVFIAATRKASRNGIGGWFLASTMPFVADWTVPVAPWSPAAVLIVVGAYAAWFYSRIERSDELQRNGIPAAGTVLEIETPLMNTIINDVYIRRTMMLRIERSDGAAPYQAKYTGTFMLGEVPKPGDVFNVRIDPKDPHHLETTDETPKTSAPQNYSTVAEQLQQLDDMHRRGALTDDEFTEAKRRILRG</sequence>
<evidence type="ECO:0000256" key="2">
    <source>
        <dbReference type="SAM" id="Phobius"/>
    </source>
</evidence>
<feature type="transmembrane region" description="Helical" evidence="2">
    <location>
        <begin position="37"/>
        <end position="59"/>
    </location>
</feature>
<reference evidence="4 5" key="1">
    <citation type="journal article" date="2019" name="Environ. Microbiol.">
        <title>Species interactions and distinct microbial communities in high Arctic permafrost affected cryosols are associated with the CH4 and CO2 gas fluxes.</title>
        <authorList>
            <person name="Altshuler I."/>
            <person name="Hamel J."/>
            <person name="Turney S."/>
            <person name="Magnuson E."/>
            <person name="Levesque R."/>
            <person name="Greer C."/>
            <person name="Whyte L.G."/>
        </authorList>
    </citation>
    <scope>NUCLEOTIDE SEQUENCE [LARGE SCALE GENOMIC DNA]</scope>
    <source>
        <strain evidence="4 5">S5.20</strain>
    </source>
</reference>
<organism evidence="4 5">
    <name type="scientific">Mycolicibacterium hodleri</name>
    <dbReference type="NCBI Taxonomy" id="49897"/>
    <lineage>
        <taxon>Bacteria</taxon>
        <taxon>Bacillati</taxon>
        <taxon>Actinomycetota</taxon>
        <taxon>Actinomycetes</taxon>
        <taxon>Mycobacteriales</taxon>
        <taxon>Mycobacteriaceae</taxon>
        <taxon>Mycolicibacterium</taxon>
    </lineage>
</organism>
<proteinExistence type="predicted"/>
<protein>
    <submittedName>
        <fullName evidence="4">SHOCT domain-containing protein</fullName>
    </submittedName>
</protein>
<evidence type="ECO:0000313" key="4">
    <source>
        <dbReference type="EMBL" id="TPG37168.1"/>
    </source>
</evidence>
<dbReference type="AlphaFoldDB" id="A0A502EHJ9"/>
<evidence type="ECO:0000313" key="5">
    <source>
        <dbReference type="Proteomes" id="UP000320095"/>
    </source>
</evidence>
<feature type="domain" description="SHOCT" evidence="3">
    <location>
        <begin position="213"/>
        <end position="240"/>
    </location>
</feature>
<feature type="transmembrane region" description="Helical" evidence="2">
    <location>
        <begin position="66"/>
        <end position="84"/>
    </location>
</feature>
<dbReference type="RefSeq" id="WP_140688333.1">
    <property type="nucleotide sequence ID" value="NZ_RCZG01000001.1"/>
</dbReference>
<dbReference type="Pfam" id="PF09851">
    <property type="entry name" value="SHOCT"/>
    <property type="match status" value="1"/>
</dbReference>
<keyword evidence="2" id="KW-0812">Transmembrane</keyword>
<accession>A0A502EHJ9</accession>
<evidence type="ECO:0000259" key="3">
    <source>
        <dbReference type="Pfam" id="PF09851"/>
    </source>
</evidence>
<dbReference type="Proteomes" id="UP000320095">
    <property type="component" value="Unassembled WGS sequence"/>
</dbReference>
<dbReference type="EMBL" id="RCZG01000001">
    <property type="protein sequence ID" value="TPG37168.1"/>
    <property type="molecule type" value="Genomic_DNA"/>
</dbReference>
<dbReference type="InterPro" id="IPR018649">
    <property type="entry name" value="SHOCT"/>
</dbReference>
<name>A0A502EHJ9_9MYCO</name>
<keyword evidence="2" id="KW-1133">Transmembrane helix</keyword>
<keyword evidence="5" id="KW-1185">Reference proteome</keyword>
<feature type="compositionally biased region" description="Basic and acidic residues" evidence="1">
    <location>
        <begin position="188"/>
        <end position="200"/>
    </location>
</feature>
<dbReference type="OrthoDB" id="4701248at2"/>
<keyword evidence="2" id="KW-0472">Membrane</keyword>
<feature type="region of interest" description="Disordered" evidence="1">
    <location>
        <begin position="188"/>
        <end position="208"/>
    </location>
</feature>
<evidence type="ECO:0000256" key="1">
    <source>
        <dbReference type="SAM" id="MobiDB-lite"/>
    </source>
</evidence>
<feature type="transmembrane region" description="Helical" evidence="2">
    <location>
        <begin position="90"/>
        <end position="108"/>
    </location>
</feature>
<comment type="caution">
    <text evidence="4">The sequence shown here is derived from an EMBL/GenBank/DDBJ whole genome shotgun (WGS) entry which is preliminary data.</text>
</comment>
<gene>
    <name evidence="4" type="ORF">EAH80_04855</name>
</gene>